<sequence>MSMGVNFSFVIPRLYFSQSLQHI</sequence>
<organism evidence="1 2">
    <name type="scientific">Spirodela intermedia</name>
    <name type="common">Intermediate duckweed</name>
    <dbReference type="NCBI Taxonomy" id="51605"/>
    <lineage>
        <taxon>Eukaryota</taxon>
        <taxon>Viridiplantae</taxon>
        <taxon>Streptophyta</taxon>
        <taxon>Embryophyta</taxon>
        <taxon>Tracheophyta</taxon>
        <taxon>Spermatophyta</taxon>
        <taxon>Magnoliopsida</taxon>
        <taxon>Liliopsida</taxon>
        <taxon>Araceae</taxon>
        <taxon>Lemnoideae</taxon>
        <taxon>Spirodela</taxon>
    </lineage>
</organism>
<name>A0ABN7E9Y9_SPIIN</name>
<accession>A0ABN7E9Y9</accession>
<protein>
    <submittedName>
        <fullName evidence="1">Uncharacterized protein</fullName>
    </submittedName>
</protein>
<keyword evidence="2" id="KW-1185">Reference proteome</keyword>
<evidence type="ECO:0000313" key="1">
    <source>
        <dbReference type="EMBL" id="CAA6674689.1"/>
    </source>
</evidence>
<gene>
    <name evidence="1" type="ORF">SI7747_UN021047</name>
</gene>
<reference evidence="2" key="1">
    <citation type="journal article" date="2020" name="Sci. Rep.">
        <title>Chromosome-scale genome assembly for the duckweed Spirodela intermedia, integrating cytogenetic maps, PacBio and Oxford Nanopore libraries.</title>
        <authorList>
            <person name="Hoang P.T.N."/>
            <person name="Fiebig A."/>
            <person name="Novak P."/>
            <person name="Macas J."/>
            <person name="Cao H.X."/>
            <person name="Stepanenko A."/>
            <person name="Chen G."/>
            <person name="Borisjuk N."/>
            <person name="Scholz U."/>
            <person name="Schubert I."/>
        </authorList>
    </citation>
    <scope>NUCLEOTIDE SEQUENCE [LARGE SCALE GENOMIC DNA]</scope>
</reference>
<evidence type="ECO:0000313" key="2">
    <source>
        <dbReference type="Proteomes" id="UP001189122"/>
    </source>
</evidence>
<comment type="caution">
    <text evidence="1">The sequence shown here is derived from an EMBL/GenBank/DDBJ whole genome shotgun (WGS) entry which is preliminary data.</text>
</comment>
<dbReference type="Proteomes" id="UP001189122">
    <property type="component" value="Unassembled WGS sequence"/>
</dbReference>
<proteinExistence type="predicted"/>
<dbReference type="EMBL" id="CACRZD030000136">
    <property type="protein sequence ID" value="CAA6674689.1"/>
    <property type="molecule type" value="Genomic_DNA"/>
</dbReference>